<dbReference type="EMBL" id="CP022474">
    <property type="protein sequence ID" value="ASN59349.1"/>
    <property type="molecule type" value="Genomic_DNA"/>
</dbReference>
<gene>
    <name evidence="1" type="ORF">CG419_01340</name>
</gene>
<dbReference type="Proteomes" id="UP000199749">
    <property type="component" value="Chromosome"/>
</dbReference>
<evidence type="ECO:0000313" key="1">
    <source>
        <dbReference type="EMBL" id="ASN59349.1"/>
    </source>
</evidence>
<reference evidence="1 2" key="1">
    <citation type="submission" date="2017-07" db="EMBL/GenBank/DDBJ databases">
        <title>Lactobacillus curvatus MRS6 whole genome.</title>
        <authorList>
            <person name="Jans C."/>
            <person name="Lagler S."/>
            <person name="Lacroix C."/>
            <person name="Meile L."/>
            <person name="Stevens M.J.A."/>
        </authorList>
    </citation>
    <scope>NUCLEOTIDE SEQUENCE [LARGE SCALE GENOMIC DNA]</scope>
    <source>
        <strain evidence="1 2">MRS6</strain>
    </source>
</reference>
<protein>
    <recommendedName>
        <fullName evidence="3">DUF2971 domain-containing protein</fullName>
    </recommendedName>
</protein>
<evidence type="ECO:0008006" key="3">
    <source>
        <dbReference type="Google" id="ProtNLM"/>
    </source>
</evidence>
<name>A0AAC9UPV9_LATCU</name>
<accession>A0AAC9UPV9</accession>
<dbReference type="AlphaFoldDB" id="A0AAC9UPV9"/>
<dbReference type="RefSeq" id="WP_089556246.1">
    <property type="nucleotide sequence ID" value="NZ_CP022474.1"/>
</dbReference>
<dbReference type="InterPro" id="IPR021352">
    <property type="entry name" value="DUF2971"/>
</dbReference>
<evidence type="ECO:0000313" key="2">
    <source>
        <dbReference type="Proteomes" id="UP000199749"/>
    </source>
</evidence>
<dbReference type="Pfam" id="PF11185">
    <property type="entry name" value="DUF2971"/>
    <property type="match status" value="1"/>
</dbReference>
<organism evidence="1 2">
    <name type="scientific">Latilactobacillus curvatus</name>
    <name type="common">Lactobacillus curvatus</name>
    <dbReference type="NCBI Taxonomy" id="28038"/>
    <lineage>
        <taxon>Bacteria</taxon>
        <taxon>Bacillati</taxon>
        <taxon>Bacillota</taxon>
        <taxon>Bacilli</taxon>
        <taxon>Lactobacillales</taxon>
        <taxon>Lactobacillaceae</taxon>
        <taxon>Latilactobacillus</taxon>
    </lineage>
</organism>
<sequence length="356" mass="41770">MRILSKFTKGPAKDDVEEFPGKSFYKYSEMDLGPSCNECFECVDCRKKRKERMKNKLGGEVYFSSPLDFNDIIDSQLEVENNVNSLDEKKLYLKLKELFYDADDNIEDISQELKKSNYSEVVQKVYKKQLEKIGILCFTVKNTNAAMWGYYSNNRGICIEYDTENLMYDITTNFAAQMSESLTRFLLEEKEYSKKDRDKGSKPNRTKYAKKIFKNEEEIVASLKENQVLTVLPAMQQKHFVQNLYVKRLWGRKVSYYKNYDIQRVKPSLFEKKDEKNVSGKYFVKDEFWKHEQEYRFILSLGGKKAIQLREGTVKSITFGANISNESIEKIKENINSKVNLYKIIVINNQLKAIPI</sequence>
<proteinExistence type="predicted"/>